<dbReference type="AlphaFoldDB" id="A0A0J6EVH6"/>
<dbReference type="FunFam" id="3.30.465.10:FF:000031">
    <property type="entry name" value="FAD binding domain protein"/>
    <property type="match status" value="1"/>
</dbReference>
<dbReference type="Gene3D" id="3.30.465.10">
    <property type="match status" value="1"/>
</dbReference>
<proteinExistence type="predicted"/>
<dbReference type="GO" id="GO:0005737">
    <property type="term" value="C:cytoplasm"/>
    <property type="evidence" value="ECO:0007669"/>
    <property type="project" value="TreeGrafter"/>
</dbReference>
<dbReference type="OrthoDB" id="415825at2759"/>
<dbReference type="InterPro" id="IPR016166">
    <property type="entry name" value="FAD-bd_PCMH"/>
</dbReference>
<dbReference type="InterPro" id="IPR040165">
    <property type="entry name" value="Diminuto-like"/>
</dbReference>
<evidence type="ECO:0000256" key="7">
    <source>
        <dbReference type="ARBA" id="ARBA00023002"/>
    </source>
</evidence>
<dbReference type="PANTHER" id="PTHR10801">
    <property type="entry name" value="24-DEHYDROCHOLESTEROL REDUCTASE"/>
    <property type="match status" value="1"/>
</dbReference>
<comment type="subcellular location">
    <subcellularLocation>
        <location evidence="1">Membrane</location>
        <topology evidence="1">Single-pass membrane protein</topology>
    </subcellularLocation>
</comment>
<dbReference type="GO" id="GO:0016020">
    <property type="term" value="C:membrane"/>
    <property type="evidence" value="ECO:0007669"/>
    <property type="project" value="UniProtKB-SubCell"/>
</dbReference>
<evidence type="ECO:0000256" key="6">
    <source>
        <dbReference type="ARBA" id="ARBA00022989"/>
    </source>
</evidence>
<reference evidence="11" key="3">
    <citation type="journal article" date="2010" name="Genome Res.">
        <title>Population genomic sequencing of Coccidioides fungi reveals recent hybridization and transposon control.</title>
        <authorList>
            <person name="Neafsey D.E."/>
            <person name="Barker B.M."/>
            <person name="Sharpton T.J."/>
            <person name="Stajich J.E."/>
            <person name="Park D.J."/>
            <person name="Whiston E."/>
            <person name="Hung C.-Y."/>
            <person name="McMahan C."/>
            <person name="White J."/>
            <person name="Sykes S."/>
            <person name="Heiman D."/>
            <person name="Young S."/>
            <person name="Zeng Q."/>
            <person name="Abouelleil A."/>
            <person name="Aftuck L."/>
            <person name="Bessette D."/>
            <person name="Brown A."/>
            <person name="FitzGerald M."/>
            <person name="Lui A."/>
            <person name="Macdonald J.P."/>
            <person name="Priest M."/>
            <person name="Orbach M.J."/>
            <person name="Galgiani J.N."/>
            <person name="Kirkland T.N."/>
            <person name="Cole G.T."/>
            <person name="Birren B.W."/>
            <person name="Henn M.R."/>
            <person name="Taylor J.W."/>
            <person name="Rounsley S.D."/>
        </authorList>
    </citation>
    <scope>NUCLEOTIDE SEQUENCE [LARGE SCALE GENOMIC DNA]</scope>
    <source>
        <strain evidence="11">RMSCC 3488</strain>
    </source>
</reference>
<dbReference type="GO" id="GO:0008202">
    <property type="term" value="P:steroid metabolic process"/>
    <property type="evidence" value="ECO:0007669"/>
    <property type="project" value="TreeGrafter"/>
</dbReference>
<protein>
    <recommendedName>
        <fullName evidence="2">Delta(24)-sterol reductase</fullName>
        <ecNumber evidence="2">1.3.1.72</ecNumber>
    </recommendedName>
</protein>
<keyword evidence="3" id="KW-0285">Flavoprotein</keyword>
<dbReference type="PANTHER" id="PTHR10801:SF0">
    <property type="entry name" value="DELTA(24)-STEROL REDUCTASE"/>
    <property type="match status" value="1"/>
</dbReference>
<gene>
    <name evidence="10" type="ORF">CPAG_00898</name>
</gene>
<dbReference type="InterPro" id="IPR016169">
    <property type="entry name" value="FAD-bd_PCMH_sub2"/>
</dbReference>
<reference evidence="11" key="2">
    <citation type="journal article" date="2009" name="Genome Res.">
        <title>Comparative genomic analyses of the human fungal pathogens Coccidioides and their relatives.</title>
        <authorList>
            <person name="Sharpton T.J."/>
            <person name="Stajich J.E."/>
            <person name="Rounsley S.D."/>
            <person name="Gardner M.J."/>
            <person name="Wortman J.R."/>
            <person name="Jordar V.S."/>
            <person name="Maiti R."/>
            <person name="Kodira C.D."/>
            <person name="Neafsey D.E."/>
            <person name="Zeng Q."/>
            <person name="Hung C.-Y."/>
            <person name="McMahan C."/>
            <person name="Muszewska A."/>
            <person name="Grynberg M."/>
            <person name="Mandel M.A."/>
            <person name="Kellner E.M."/>
            <person name="Barker B.M."/>
            <person name="Galgiani J.N."/>
            <person name="Orbach M.J."/>
            <person name="Kirkland T.N."/>
            <person name="Cole G.T."/>
            <person name="Henn M.R."/>
            <person name="Birren B.W."/>
            <person name="Taylor J.W."/>
        </authorList>
    </citation>
    <scope>NUCLEOTIDE SEQUENCE [LARGE SCALE GENOMIC DNA]</scope>
    <source>
        <strain evidence="11">RMSCC 3488</strain>
    </source>
</reference>
<feature type="domain" description="FAD-binding PCMH-type" evidence="9">
    <location>
        <begin position="1"/>
        <end position="167"/>
    </location>
</feature>
<evidence type="ECO:0000256" key="2">
    <source>
        <dbReference type="ARBA" id="ARBA00012405"/>
    </source>
</evidence>
<reference evidence="10 11" key="1">
    <citation type="submission" date="2007-06" db="EMBL/GenBank/DDBJ databases">
        <title>The Genome Sequence of Coccidioides posadasii RMSCC_3488.</title>
        <authorList>
            <consortium name="Coccidioides Genome Resources Consortium"/>
            <consortium name="The Broad Institute Genome Sequencing Platform"/>
            <person name="Henn M.R."/>
            <person name="Sykes S."/>
            <person name="Young S."/>
            <person name="Jaffe D."/>
            <person name="Berlin A."/>
            <person name="Alvarez P."/>
            <person name="Butler J."/>
            <person name="Gnerre S."/>
            <person name="Grabherr M."/>
            <person name="Mauceli E."/>
            <person name="Brockman W."/>
            <person name="Kodira C."/>
            <person name="Alvarado L."/>
            <person name="Zeng Q."/>
            <person name="Crawford M."/>
            <person name="Antoine C."/>
            <person name="Devon K."/>
            <person name="Galgiani J."/>
            <person name="Orsborn K."/>
            <person name="Lewis M.L."/>
            <person name="Nusbaum C."/>
            <person name="Galagan J."/>
            <person name="Birren B."/>
        </authorList>
    </citation>
    <scope>NUCLEOTIDE SEQUENCE [LARGE SCALE GENOMIC DNA]</scope>
    <source>
        <strain evidence="10 11">RMSCC 3488</strain>
    </source>
</reference>
<dbReference type="SUPFAM" id="SSF56176">
    <property type="entry name" value="FAD-binding/transporter-associated domain-like"/>
    <property type="match status" value="1"/>
</dbReference>
<accession>A0A0J6EVH6</accession>
<dbReference type="PROSITE" id="PS51387">
    <property type="entry name" value="FAD_PCMH"/>
    <property type="match status" value="1"/>
</dbReference>
<keyword evidence="4" id="KW-0812">Transmembrane</keyword>
<dbReference type="GO" id="GO:0071949">
    <property type="term" value="F:FAD binding"/>
    <property type="evidence" value="ECO:0007669"/>
    <property type="project" value="InterPro"/>
</dbReference>
<keyword evidence="5" id="KW-0274">FAD</keyword>
<evidence type="ECO:0000256" key="5">
    <source>
        <dbReference type="ARBA" id="ARBA00022827"/>
    </source>
</evidence>
<dbReference type="VEuPathDB" id="FungiDB:CPAG_00898"/>
<dbReference type="Proteomes" id="UP000054567">
    <property type="component" value="Unassembled WGS sequence"/>
</dbReference>
<dbReference type="SUPFAM" id="SSF55103">
    <property type="entry name" value="FAD-linked oxidases, C-terminal domain"/>
    <property type="match status" value="1"/>
</dbReference>
<dbReference type="InterPro" id="IPR006094">
    <property type="entry name" value="Oxid_FAD_bind_N"/>
</dbReference>
<dbReference type="GO" id="GO:0000246">
    <property type="term" value="F:Delta24(24-1) sterol reductase activity"/>
    <property type="evidence" value="ECO:0007669"/>
    <property type="project" value="TreeGrafter"/>
</dbReference>
<organism evidence="10 11">
    <name type="scientific">Coccidioides posadasii RMSCC 3488</name>
    <dbReference type="NCBI Taxonomy" id="454284"/>
    <lineage>
        <taxon>Eukaryota</taxon>
        <taxon>Fungi</taxon>
        <taxon>Dikarya</taxon>
        <taxon>Ascomycota</taxon>
        <taxon>Pezizomycotina</taxon>
        <taxon>Eurotiomycetes</taxon>
        <taxon>Eurotiomycetidae</taxon>
        <taxon>Onygenales</taxon>
        <taxon>Onygenaceae</taxon>
        <taxon>Coccidioides</taxon>
    </lineage>
</organism>
<dbReference type="InterPro" id="IPR016164">
    <property type="entry name" value="FAD-linked_Oxase-like_C"/>
</dbReference>
<keyword evidence="6" id="KW-1133">Transmembrane helix</keyword>
<dbReference type="EC" id="1.3.1.72" evidence="2"/>
<evidence type="ECO:0000256" key="8">
    <source>
        <dbReference type="ARBA" id="ARBA00023136"/>
    </source>
</evidence>
<name>A0A0J6EVH6_COCPO</name>
<evidence type="ECO:0000256" key="3">
    <source>
        <dbReference type="ARBA" id="ARBA00022630"/>
    </source>
</evidence>
<dbReference type="GO" id="GO:0050614">
    <property type="term" value="F:Delta24-sterol reductase activity"/>
    <property type="evidence" value="ECO:0007669"/>
    <property type="project" value="UniProtKB-EC"/>
</dbReference>
<dbReference type="EMBL" id="DS268109">
    <property type="protein sequence ID" value="KMM64546.1"/>
    <property type="molecule type" value="Genomic_DNA"/>
</dbReference>
<keyword evidence="8" id="KW-0472">Membrane</keyword>
<evidence type="ECO:0000259" key="9">
    <source>
        <dbReference type="PROSITE" id="PS51387"/>
    </source>
</evidence>
<evidence type="ECO:0000256" key="4">
    <source>
        <dbReference type="ARBA" id="ARBA00022692"/>
    </source>
</evidence>
<evidence type="ECO:0000313" key="10">
    <source>
        <dbReference type="EMBL" id="KMM64546.1"/>
    </source>
</evidence>
<dbReference type="InterPro" id="IPR036318">
    <property type="entry name" value="FAD-bd_PCMH-like_sf"/>
</dbReference>
<evidence type="ECO:0000256" key="1">
    <source>
        <dbReference type="ARBA" id="ARBA00004167"/>
    </source>
</evidence>
<keyword evidence="7" id="KW-0560">Oxidoreductase</keyword>
<sequence length="505" mass="57841">MERHEERVSAIASRVKQFHASNRPFRIYHGSTNSTRQSQHWEDNTVDVSKLSNVLRVDKEEKLAVVEPNVPMDKLVECTLQHGLIPPVVMEFPGITVGGGFSGTSGESSSFKHGLFEQTIMAIEMVLGNGEVVRASSTQNSDLLYGAASSYGTLGVITLLELKLIEARKYVELEYRPVDGLETMIQAFKTARSDPSTHYLDGILFAKDRGVVCVGRLSDDPADGSPIQHFTRATDPWFYLHAERINKRQRNQPVSEAIPINDYLFRYDRGAFWGGYFAFRYFITPFNRVTRWALDRFMRPRVMYHALHKSGLAMQSIVQDVAVPYENALDLLDYLDHAVGCYPLWLCPISLADHRGPWSMMALSQQQGLNPSKMLLNFGVWCSASPNREKFVALNRDIEHKVQELNGLKCLYAHAYYTEDEFWSIYDRKSYDKLRSIYHADHLPSIYDKVTVNFAAEQRALAESWAIWIKSLFWSIWPLRGVYGVLHVILRHGYMLQRGNQRRDT</sequence>
<evidence type="ECO:0000313" key="11">
    <source>
        <dbReference type="Proteomes" id="UP000054567"/>
    </source>
</evidence>
<dbReference type="Pfam" id="PF01565">
    <property type="entry name" value="FAD_binding_4"/>
    <property type="match status" value="1"/>
</dbReference>